<dbReference type="OrthoDB" id="10531938at2759"/>
<organism evidence="2 3">
    <name type="scientific">Trichonephila inaurata madagascariensis</name>
    <dbReference type="NCBI Taxonomy" id="2747483"/>
    <lineage>
        <taxon>Eukaryota</taxon>
        <taxon>Metazoa</taxon>
        <taxon>Ecdysozoa</taxon>
        <taxon>Arthropoda</taxon>
        <taxon>Chelicerata</taxon>
        <taxon>Arachnida</taxon>
        <taxon>Araneae</taxon>
        <taxon>Araneomorphae</taxon>
        <taxon>Entelegynae</taxon>
        <taxon>Araneoidea</taxon>
        <taxon>Nephilidae</taxon>
        <taxon>Trichonephila</taxon>
        <taxon>Trichonephila inaurata</taxon>
    </lineage>
</organism>
<protein>
    <submittedName>
        <fullName evidence="2">Uncharacterized protein</fullName>
    </submittedName>
</protein>
<keyword evidence="3" id="KW-1185">Reference proteome</keyword>
<dbReference type="AlphaFoldDB" id="A0A8X6YX59"/>
<proteinExistence type="predicted"/>
<gene>
    <name evidence="2" type="primary">NCL1_44699</name>
    <name evidence="2" type="ORF">TNIN_452851</name>
</gene>
<feature type="compositionally biased region" description="Polar residues" evidence="1">
    <location>
        <begin position="15"/>
        <end position="31"/>
    </location>
</feature>
<name>A0A8X6YX59_9ARAC</name>
<evidence type="ECO:0000313" key="3">
    <source>
        <dbReference type="Proteomes" id="UP000886998"/>
    </source>
</evidence>
<sequence length="152" mass="17518">MNPNDFIDDDVPEESLTSNWNRSSTQVSQPPASLETELQNLSLTAPVSTPEAFSLHSSTCPLPISYKSREDQIQARHSHGWKLERELFFVRLQRKQLSKFQENRERLLQLEERILARISQHRMGSTSSMSSFPGADHELSEEGKYILEYLLI</sequence>
<feature type="compositionally biased region" description="Acidic residues" evidence="1">
    <location>
        <begin position="1"/>
        <end position="13"/>
    </location>
</feature>
<evidence type="ECO:0000256" key="1">
    <source>
        <dbReference type="SAM" id="MobiDB-lite"/>
    </source>
</evidence>
<dbReference type="Proteomes" id="UP000886998">
    <property type="component" value="Unassembled WGS sequence"/>
</dbReference>
<accession>A0A8X6YX59</accession>
<comment type="caution">
    <text evidence="2">The sequence shown here is derived from an EMBL/GenBank/DDBJ whole genome shotgun (WGS) entry which is preliminary data.</text>
</comment>
<reference evidence="2" key="1">
    <citation type="submission" date="2020-08" db="EMBL/GenBank/DDBJ databases">
        <title>Multicomponent nature underlies the extraordinary mechanical properties of spider dragline silk.</title>
        <authorList>
            <person name="Kono N."/>
            <person name="Nakamura H."/>
            <person name="Mori M."/>
            <person name="Yoshida Y."/>
            <person name="Ohtoshi R."/>
            <person name="Malay A.D."/>
            <person name="Moran D.A.P."/>
            <person name="Tomita M."/>
            <person name="Numata K."/>
            <person name="Arakawa K."/>
        </authorList>
    </citation>
    <scope>NUCLEOTIDE SEQUENCE</scope>
</reference>
<feature type="region of interest" description="Disordered" evidence="1">
    <location>
        <begin position="1"/>
        <end position="31"/>
    </location>
</feature>
<dbReference type="EMBL" id="BMAV01023189">
    <property type="protein sequence ID" value="GFY78778.1"/>
    <property type="molecule type" value="Genomic_DNA"/>
</dbReference>
<evidence type="ECO:0000313" key="2">
    <source>
        <dbReference type="EMBL" id="GFY78778.1"/>
    </source>
</evidence>